<accession>A0ABR1NMM9</accession>
<dbReference type="Proteomes" id="UP001430848">
    <property type="component" value="Unassembled WGS sequence"/>
</dbReference>
<organism evidence="1 2">
    <name type="scientific">Diaporthe eres</name>
    <name type="common">Phomopsis oblonga</name>
    <dbReference type="NCBI Taxonomy" id="83184"/>
    <lineage>
        <taxon>Eukaryota</taxon>
        <taxon>Fungi</taxon>
        <taxon>Dikarya</taxon>
        <taxon>Ascomycota</taxon>
        <taxon>Pezizomycotina</taxon>
        <taxon>Sordariomycetes</taxon>
        <taxon>Sordariomycetidae</taxon>
        <taxon>Diaporthales</taxon>
        <taxon>Diaporthaceae</taxon>
        <taxon>Diaporthe</taxon>
        <taxon>Diaporthe eres species complex</taxon>
    </lineage>
</organism>
<evidence type="ECO:0000313" key="1">
    <source>
        <dbReference type="EMBL" id="KAK7707379.1"/>
    </source>
</evidence>
<sequence length="528" mass="60047">MTSYAFKDLFPDVDDSEEDLPEPTVDMLLDAIHGLKFPEASFHKSPVMECTVRGIRYHIGFARTAEVAAAANEHAQIARAKNARLIMSNDIPDEMLAAHVPYCIWHPDVPSEETCRRLVQQYPGMKYHVGRTCAVAGYVDLYRELDLLPDVSIAEEAREAGPASQEIFEDITQRLVRYSVMNDYKLKIDLENPPKGAVINCDAAVKSTLDIRQDVRRCFKGSEALMRRLDGVFDIAEDGGIDDHDTAAQHNPPLAEHEVPLLYSPLPLDLPTMNKDVLILMAAYEGNVDRYVRLRRPGMIPEEAQCVIRGIYHNTTFAKWWSLEVKSCSTTTRYQLADIGAAVNARFIMNNDLSSLFDLPQPYLIWYPLWPQRETLQELAEICPSMRLQVAHACIVADYRMQYDALQIRPSWILWREAQNSPNPYYKADLERRSAELGFDVSSTEEENKVESAGINYHCTRRDKEPTDRFLWHELPALDMTDLQGAGIYDGGIQANAKDYNLFICTSAAVRAQLPKIGDGWTLYEWYE</sequence>
<proteinExistence type="predicted"/>
<name>A0ABR1NMM9_DIAER</name>
<evidence type="ECO:0000313" key="2">
    <source>
        <dbReference type="Proteomes" id="UP001430848"/>
    </source>
</evidence>
<keyword evidence="2" id="KW-1185">Reference proteome</keyword>
<gene>
    <name evidence="1" type="ORF">SLS63_013730</name>
</gene>
<comment type="caution">
    <text evidence="1">The sequence shown here is derived from an EMBL/GenBank/DDBJ whole genome shotgun (WGS) entry which is preliminary data.</text>
</comment>
<reference evidence="1 2" key="1">
    <citation type="submission" date="2024-02" db="EMBL/GenBank/DDBJ databases">
        <title>De novo assembly and annotation of 12 fungi associated with fruit tree decline syndrome in Ontario, Canada.</title>
        <authorList>
            <person name="Sulman M."/>
            <person name="Ellouze W."/>
            <person name="Ilyukhin E."/>
        </authorList>
    </citation>
    <scope>NUCLEOTIDE SEQUENCE [LARGE SCALE GENOMIC DNA]</scope>
    <source>
        <strain evidence="1 2">M169</strain>
    </source>
</reference>
<dbReference type="EMBL" id="JAKNSF020000201">
    <property type="protein sequence ID" value="KAK7707379.1"/>
    <property type="molecule type" value="Genomic_DNA"/>
</dbReference>
<protein>
    <submittedName>
        <fullName evidence="1">Uncharacterized protein</fullName>
    </submittedName>
</protein>